<keyword evidence="1" id="KW-0472">Membrane</keyword>
<feature type="transmembrane region" description="Helical" evidence="1">
    <location>
        <begin position="225"/>
        <end position="249"/>
    </location>
</feature>
<keyword evidence="3" id="KW-1185">Reference proteome</keyword>
<dbReference type="PANTHER" id="PTHR41282:SF1">
    <property type="entry name" value="CONSERVED TRANSMEMBRANE PROTEIN-RELATED"/>
    <property type="match status" value="1"/>
</dbReference>
<evidence type="ECO:0000313" key="3">
    <source>
        <dbReference type="Proteomes" id="UP000568050"/>
    </source>
</evidence>
<organism evidence="2 3">
    <name type="scientific">Helcobacillus massiliensis</name>
    <dbReference type="NCBI Taxonomy" id="521392"/>
    <lineage>
        <taxon>Bacteria</taxon>
        <taxon>Bacillati</taxon>
        <taxon>Actinomycetota</taxon>
        <taxon>Actinomycetes</taxon>
        <taxon>Micrococcales</taxon>
        <taxon>Dermabacteraceae</taxon>
        <taxon>Helcobacillus</taxon>
    </lineage>
</organism>
<keyword evidence="1" id="KW-1133">Transmembrane helix</keyword>
<name>A0A839R1F3_9MICO</name>
<feature type="transmembrane region" description="Helical" evidence="1">
    <location>
        <begin position="158"/>
        <end position="180"/>
    </location>
</feature>
<dbReference type="PANTHER" id="PTHR41282">
    <property type="entry name" value="CONSERVED TRANSMEMBRANE PROTEIN-RELATED"/>
    <property type="match status" value="1"/>
</dbReference>
<dbReference type="RefSeq" id="WP_183377092.1">
    <property type="nucleotide sequence ID" value="NZ_CBCSFZ010000001.1"/>
</dbReference>
<feature type="transmembrane region" description="Helical" evidence="1">
    <location>
        <begin position="261"/>
        <end position="278"/>
    </location>
</feature>
<feature type="transmembrane region" description="Helical" evidence="1">
    <location>
        <begin position="134"/>
        <end position="152"/>
    </location>
</feature>
<sequence>MAGKNILFGKDPAFREGGGQYAPAPQYNQAFGQPQQGSPEQLNQMFMQPAATGHDTGRVSYRDIMNALTATLGTIMLIAAVVMAIPAVVGAVAGEDAEMAVRGLLFIATIIGLIGSLIFGIWGSFKRRGSAPLTMAYAVFEGLLLGGISSTFEMIYPGIVFQAVLATLAVVASILVLFRMGKLRSSPKLTKIFFVALGAYMIFSLVNLALIIFTQTNLRYGDFSWLGLAVGAFAVLLASYSLVLDLEAAQIAVNNGAERSIAWRVALGLALTVVWMYMEILRLLSILRD</sequence>
<dbReference type="Proteomes" id="UP000568050">
    <property type="component" value="Unassembled WGS sequence"/>
</dbReference>
<dbReference type="AlphaFoldDB" id="A0A839R1F3"/>
<evidence type="ECO:0000313" key="2">
    <source>
        <dbReference type="EMBL" id="MBB3023747.1"/>
    </source>
</evidence>
<feature type="transmembrane region" description="Helical" evidence="1">
    <location>
        <begin position="67"/>
        <end position="93"/>
    </location>
</feature>
<protein>
    <submittedName>
        <fullName evidence="2">Putative YccA/Bax inhibitor family protein</fullName>
    </submittedName>
</protein>
<reference evidence="2 3" key="1">
    <citation type="submission" date="2020-08" db="EMBL/GenBank/DDBJ databases">
        <title>Sequencing the genomes of 1000 actinobacteria strains.</title>
        <authorList>
            <person name="Klenk H.-P."/>
        </authorList>
    </citation>
    <scope>NUCLEOTIDE SEQUENCE [LARGE SCALE GENOMIC DNA]</scope>
    <source>
        <strain evidence="2 3">DSM 23040</strain>
    </source>
</reference>
<feature type="transmembrane region" description="Helical" evidence="1">
    <location>
        <begin position="99"/>
        <end position="122"/>
    </location>
</feature>
<accession>A0A839R1F3</accession>
<comment type="caution">
    <text evidence="2">The sequence shown here is derived from an EMBL/GenBank/DDBJ whole genome shotgun (WGS) entry which is preliminary data.</text>
</comment>
<evidence type="ECO:0000256" key="1">
    <source>
        <dbReference type="SAM" id="Phobius"/>
    </source>
</evidence>
<feature type="transmembrane region" description="Helical" evidence="1">
    <location>
        <begin position="192"/>
        <end position="213"/>
    </location>
</feature>
<dbReference type="EMBL" id="JACHWP010000011">
    <property type="protein sequence ID" value="MBB3023747.1"/>
    <property type="molecule type" value="Genomic_DNA"/>
</dbReference>
<dbReference type="Pfam" id="PF12811">
    <property type="entry name" value="BaxI_1"/>
    <property type="match status" value="1"/>
</dbReference>
<proteinExistence type="predicted"/>
<dbReference type="InterPro" id="IPR010539">
    <property type="entry name" value="BaxI_1-like"/>
</dbReference>
<gene>
    <name evidence="2" type="ORF">FHX50_002048</name>
</gene>
<keyword evidence="1" id="KW-0812">Transmembrane</keyword>